<dbReference type="EMBL" id="FTOR01000009">
    <property type="protein sequence ID" value="SIT30415.1"/>
    <property type="molecule type" value="Genomic_DNA"/>
</dbReference>
<keyword evidence="3" id="KW-0731">Sigma factor</keyword>
<dbReference type="GO" id="GO:0006352">
    <property type="term" value="P:DNA-templated transcription initiation"/>
    <property type="evidence" value="ECO:0007669"/>
    <property type="project" value="InterPro"/>
</dbReference>
<evidence type="ECO:0000256" key="2">
    <source>
        <dbReference type="ARBA" id="ARBA00023015"/>
    </source>
</evidence>
<name>A0A173MIY0_9BACT</name>
<dbReference type="RefSeq" id="WP_076381529.1">
    <property type="nucleotide sequence ID" value="NZ_AP017422.1"/>
</dbReference>
<keyword evidence="4" id="KW-0804">Transcription</keyword>
<dbReference type="InterPro" id="IPR013324">
    <property type="entry name" value="RNA_pol_sigma_r3/r4-like"/>
</dbReference>
<dbReference type="KEGG" id="fln:FLA_3452"/>
<gene>
    <name evidence="5" type="ORF">SAMN05421788_109218</name>
</gene>
<dbReference type="InterPro" id="IPR014284">
    <property type="entry name" value="RNA_pol_sigma-70_dom"/>
</dbReference>
<dbReference type="Gene3D" id="1.10.1740.10">
    <property type="match status" value="1"/>
</dbReference>
<protein>
    <submittedName>
        <fullName evidence="5">RNA polymerase sigma-70 factor, ECF subfamily</fullName>
    </submittedName>
</protein>
<evidence type="ECO:0000256" key="4">
    <source>
        <dbReference type="ARBA" id="ARBA00023163"/>
    </source>
</evidence>
<dbReference type="InterPro" id="IPR039425">
    <property type="entry name" value="RNA_pol_sigma-70-like"/>
</dbReference>
<dbReference type="AlphaFoldDB" id="A0A173MIY0"/>
<reference evidence="6" key="1">
    <citation type="submission" date="2017-01" db="EMBL/GenBank/DDBJ databases">
        <authorList>
            <person name="Varghese N."/>
            <person name="Submissions S."/>
        </authorList>
    </citation>
    <scope>NUCLEOTIDE SEQUENCE [LARGE SCALE GENOMIC DNA]</scope>
    <source>
        <strain evidence="6">DSM 21054</strain>
    </source>
</reference>
<dbReference type="SUPFAM" id="SSF88946">
    <property type="entry name" value="Sigma2 domain of RNA polymerase sigma factors"/>
    <property type="match status" value="1"/>
</dbReference>
<dbReference type="InterPro" id="IPR036388">
    <property type="entry name" value="WH-like_DNA-bd_sf"/>
</dbReference>
<dbReference type="PANTHER" id="PTHR43133:SF46">
    <property type="entry name" value="RNA POLYMERASE SIGMA-70 FACTOR ECF SUBFAMILY"/>
    <property type="match status" value="1"/>
</dbReference>
<dbReference type="STRING" id="477680.SAMN05421788_109218"/>
<comment type="similarity">
    <text evidence="1">Belongs to the sigma-70 factor family. ECF subfamily.</text>
</comment>
<dbReference type="GO" id="GO:0016987">
    <property type="term" value="F:sigma factor activity"/>
    <property type="evidence" value="ECO:0007669"/>
    <property type="project" value="UniProtKB-KW"/>
</dbReference>
<evidence type="ECO:0000256" key="1">
    <source>
        <dbReference type="ARBA" id="ARBA00010641"/>
    </source>
</evidence>
<proteinExistence type="inferred from homology"/>
<evidence type="ECO:0000256" key="3">
    <source>
        <dbReference type="ARBA" id="ARBA00023082"/>
    </source>
</evidence>
<evidence type="ECO:0000313" key="6">
    <source>
        <dbReference type="Proteomes" id="UP000186917"/>
    </source>
</evidence>
<sequence length="188" mass="22074">MSKPCLLSLSDEELIGLLPVNNDEVFSSLYRRYWGPLVLFAANYITDKDTCKEVVQEFFTSLLVKRSLVNIKTSVAAYLYNALRNYIFNYIRNSSVYSRHVKGAFRLGGQVFAENNVEQFVRMSELERTIDGCLVSMPLKYRQVYVLHFREYYTLRKTAYLLDRPVDTVEKQCRRAVKLIRDRLSCHR</sequence>
<evidence type="ECO:0000313" key="5">
    <source>
        <dbReference type="EMBL" id="SIT30415.1"/>
    </source>
</evidence>
<dbReference type="Proteomes" id="UP000186917">
    <property type="component" value="Unassembled WGS sequence"/>
</dbReference>
<organism evidence="5 6">
    <name type="scientific">Filimonas lacunae</name>
    <dbReference type="NCBI Taxonomy" id="477680"/>
    <lineage>
        <taxon>Bacteria</taxon>
        <taxon>Pseudomonadati</taxon>
        <taxon>Bacteroidota</taxon>
        <taxon>Chitinophagia</taxon>
        <taxon>Chitinophagales</taxon>
        <taxon>Chitinophagaceae</taxon>
        <taxon>Filimonas</taxon>
    </lineage>
</organism>
<accession>A0A173MIY0</accession>
<dbReference type="OrthoDB" id="680553at2"/>
<dbReference type="SUPFAM" id="SSF88659">
    <property type="entry name" value="Sigma3 and sigma4 domains of RNA polymerase sigma factors"/>
    <property type="match status" value="1"/>
</dbReference>
<dbReference type="Gene3D" id="1.10.10.10">
    <property type="entry name" value="Winged helix-like DNA-binding domain superfamily/Winged helix DNA-binding domain"/>
    <property type="match status" value="1"/>
</dbReference>
<dbReference type="PANTHER" id="PTHR43133">
    <property type="entry name" value="RNA POLYMERASE ECF-TYPE SIGMA FACTO"/>
    <property type="match status" value="1"/>
</dbReference>
<dbReference type="InterPro" id="IPR013325">
    <property type="entry name" value="RNA_pol_sigma_r2"/>
</dbReference>
<keyword evidence="2" id="KW-0805">Transcription regulation</keyword>
<keyword evidence="6" id="KW-1185">Reference proteome</keyword>
<dbReference type="NCBIfam" id="TIGR02937">
    <property type="entry name" value="sigma70-ECF"/>
    <property type="match status" value="1"/>
</dbReference>